<organism evidence="9 10">
    <name type="scientific">Weissella kandleri</name>
    <dbReference type="NCBI Taxonomy" id="1616"/>
    <lineage>
        <taxon>Bacteria</taxon>
        <taxon>Bacillati</taxon>
        <taxon>Bacillota</taxon>
        <taxon>Bacilli</taxon>
        <taxon>Lactobacillales</taxon>
        <taxon>Lactobacillaceae</taxon>
        <taxon>Weissella</taxon>
    </lineage>
</organism>
<dbReference type="AlphaFoldDB" id="A0A0R2JE18"/>
<dbReference type="RefSeq" id="WP_057753205.1">
    <property type="nucleotide sequence ID" value="NZ_JQBP01000001.1"/>
</dbReference>
<evidence type="ECO:0000256" key="2">
    <source>
        <dbReference type="ARBA" id="ARBA00007400"/>
    </source>
</evidence>
<dbReference type="EMBL" id="JQBP01000001">
    <property type="protein sequence ID" value="KRN75553.1"/>
    <property type="molecule type" value="Genomic_DNA"/>
</dbReference>
<keyword evidence="10" id="KW-1185">Reference proteome</keyword>
<feature type="transmembrane region" description="Helical" evidence="7">
    <location>
        <begin position="193"/>
        <end position="216"/>
    </location>
</feature>
<feature type="transmembrane region" description="Helical" evidence="7">
    <location>
        <begin position="37"/>
        <end position="59"/>
    </location>
</feature>
<dbReference type="Proteomes" id="UP000051655">
    <property type="component" value="Unassembled WGS sequence"/>
</dbReference>
<comment type="caution">
    <text evidence="9">The sequence shown here is derived from an EMBL/GenBank/DDBJ whole genome shotgun (WGS) entry which is preliminary data.</text>
</comment>
<keyword evidence="5 7" id="KW-1133">Transmembrane helix</keyword>
<evidence type="ECO:0000313" key="10">
    <source>
        <dbReference type="Proteomes" id="UP000051655"/>
    </source>
</evidence>
<keyword evidence="4 7" id="KW-0812">Transmembrane</keyword>
<comment type="subcellular location">
    <subcellularLocation>
        <location evidence="1">Cell membrane</location>
        <topology evidence="1">Multi-pass membrane protein</topology>
    </subcellularLocation>
</comment>
<dbReference type="PATRIC" id="fig|1616.3.peg.37"/>
<sequence length="333" mass="38845">MNRIEWVDVAKGWTILMVLLVHVLEGFYKTGAYPEQIILLKSLMAGLFLFIMPIFFALSGYLYRVPRTWVAWRLQMQKKMIALMGPSIIFTVIYVGLQQMGGKNVHNEYQWSDVLLMFVHPVGYLWFLETLFIIFALVGVLSLLKFPTSWQMLLYLALAVVGNFILTPLILQEVCWWTSAFYLGYLMRQQKHWWQQTWVVGGAILVIVVGMLWRYVQGGNWFETNIPVLDLLLPKLATIIIGFNVFQKIKESNYWVRVGQASLTIYLVHAPVASMVRIGLMQLGLHNFWLLLAVVSWVTWQISIWIVQATDQSASLELIFYPYQWWQKRHART</sequence>
<dbReference type="GO" id="GO:0016413">
    <property type="term" value="F:O-acetyltransferase activity"/>
    <property type="evidence" value="ECO:0007669"/>
    <property type="project" value="TreeGrafter"/>
</dbReference>
<feature type="domain" description="Acyltransferase 3" evidence="8">
    <location>
        <begin position="5"/>
        <end position="305"/>
    </location>
</feature>
<feature type="transmembrane region" description="Helical" evidence="7">
    <location>
        <begin position="258"/>
        <end position="276"/>
    </location>
</feature>
<dbReference type="PANTHER" id="PTHR40074">
    <property type="entry name" value="O-ACETYLTRANSFERASE WECH"/>
    <property type="match status" value="1"/>
</dbReference>
<protein>
    <recommendedName>
        <fullName evidence="8">Acyltransferase 3 domain-containing protein</fullName>
    </recommendedName>
</protein>
<evidence type="ECO:0000259" key="8">
    <source>
        <dbReference type="Pfam" id="PF01757"/>
    </source>
</evidence>
<evidence type="ECO:0000256" key="5">
    <source>
        <dbReference type="ARBA" id="ARBA00022989"/>
    </source>
</evidence>
<gene>
    <name evidence="9" type="ORF">IV73_GL000037</name>
</gene>
<evidence type="ECO:0000256" key="7">
    <source>
        <dbReference type="SAM" id="Phobius"/>
    </source>
</evidence>
<keyword evidence="6 7" id="KW-0472">Membrane</keyword>
<feature type="transmembrane region" description="Helical" evidence="7">
    <location>
        <begin position="228"/>
        <end position="246"/>
    </location>
</feature>
<dbReference type="Pfam" id="PF01757">
    <property type="entry name" value="Acyl_transf_3"/>
    <property type="match status" value="1"/>
</dbReference>
<feature type="transmembrane region" description="Helical" evidence="7">
    <location>
        <begin position="80"/>
        <end position="97"/>
    </location>
</feature>
<accession>A0A0R2JE18</accession>
<evidence type="ECO:0000256" key="3">
    <source>
        <dbReference type="ARBA" id="ARBA00022475"/>
    </source>
</evidence>
<dbReference type="OrthoDB" id="6623990at2"/>
<evidence type="ECO:0000256" key="4">
    <source>
        <dbReference type="ARBA" id="ARBA00022692"/>
    </source>
</evidence>
<evidence type="ECO:0000256" key="6">
    <source>
        <dbReference type="ARBA" id="ARBA00023136"/>
    </source>
</evidence>
<dbReference type="PANTHER" id="PTHR40074:SF2">
    <property type="entry name" value="O-ACETYLTRANSFERASE WECH"/>
    <property type="match status" value="1"/>
</dbReference>
<dbReference type="GO" id="GO:0005886">
    <property type="term" value="C:plasma membrane"/>
    <property type="evidence" value="ECO:0007669"/>
    <property type="project" value="UniProtKB-SubCell"/>
</dbReference>
<feature type="transmembrane region" description="Helical" evidence="7">
    <location>
        <begin position="117"/>
        <end position="141"/>
    </location>
</feature>
<evidence type="ECO:0000313" key="9">
    <source>
        <dbReference type="EMBL" id="KRN75553.1"/>
    </source>
</evidence>
<comment type="similarity">
    <text evidence="2">Belongs to the acyltransferase 3 family.</text>
</comment>
<dbReference type="GO" id="GO:0009246">
    <property type="term" value="P:enterobacterial common antigen biosynthetic process"/>
    <property type="evidence" value="ECO:0007669"/>
    <property type="project" value="TreeGrafter"/>
</dbReference>
<evidence type="ECO:0000256" key="1">
    <source>
        <dbReference type="ARBA" id="ARBA00004651"/>
    </source>
</evidence>
<feature type="transmembrane region" description="Helical" evidence="7">
    <location>
        <begin position="12"/>
        <end position="31"/>
    </location>
</feature>
<name>A0A0R2JE18_9LACO</name>
<feature type="transmembrane region" description="Helical" evidence="7">
    <location>
        <begin position="153"/>
        <end position="171"/>
    </location>
</feature>
<proteinExistence type="inferred from homology"/>
<dbReference type="InterPro" id="IPR002656">
    <property type="entry name" value="Acyl_transf_3_dom"/>
</dbReference>
<feature type="transmembrane region" description="Helical" evidence="7">
    <location>
        <begin position="288"/>
        <end position="307"/>
    </location>
</feature>
<dbReference type="STRING" id="1616.IV73_GL000037"/>
<keyword evidence="3" id="KW-1003">Cell membrane</keyword>
<reference evidence="9 10" key="1">
    <citation type="journal article" date="2015" name="Genome Announc.">
        <title>Expanding the biotechnology potential of lactobacilli through comparative genomics of 213 strains and associated genera.</title>
        <authorList>
            <person name="Sun Z."/>
            <person name="Harris H.M."/>
            <person name="McCann A."/>
            <person name="Guo C."/>
            <person name="Argimon S."/>
            <person name="Zhang W."/>
            <person name="Yang X."/>
            <person name="Jeffery I.B."/>
            <person name="Cooney J.C."/>
            <person name="Kagawa T.F."/>
            <person name="Liu W."/>
            <person name="Song Y."/>
            <person name="Salvetti E."/>
            <person name="Wrobel A."/>
            <person name="Rasinkangas P."/>
            <person name="Parkhill J."/>
            <person name="Rea M.C."/>
            <person name="O'Sullivan O."/>
            <person name="Ritari J."/>
            <person name="Douillard F.P."/>
            <person name="Paul Ross R."/>
            <person name="Yang R."/>
            <person name="Briner A.E."/>
            <person name="Felis G.E."/>
            <person name="de Vos W.M."/>
            <person name="Barrangou R."/>
            <person name="Klaenhammer T.R."/>
            <person name="Caufield P.W."/>
            <person name="Cui Y."/>
            <person name="Zhang H."/>
            <person name="O'Toole P.W."/>
        </authorList>
    </citation>
    <scope>NUCLEOTIDE SEQUENCE [LARGE SCALE GENOMIC DNA]</scope>
    <source>
        <strain evidence="9 10">DSM 20593</strain>
    </source>
</reference>